<evidence type="ECO:0000256" key="8">
    <source>
        <dbReference type="ARBA" id="ARBA00023163"/>
    </source>
</evidence>
<evidence type="ECO:0000313" key="13">
    <source>
        <dbReference type="Proteomes" id="UP001189624"/>
    </source>
</evidence>
<evidence type="ECO:0000256" key="2">
    <source>
        <dbReference type="ARBA" id="ARBA00006899"/>
    </source>
</evidence>
<evidence type="ECO:0000259" key="11">
    <source>
        <dbReference type="Pfam" id="PF20644"/>
    </source>
</evidence>
<evidence type="ECO:0000313" key="12">
    <source>
        <dbReference type="EMBL" id="CAJ1933629.1"/>
    </source>
</evidence>
<dbReference type="GO" id="GO:0042790">
    <property type="term" value="P:nucleolar large rRNA transcription by RNA polymerase I"/>
    <property type="evidence" value="ECO:0007669"/>
    <property type="project" value="TreeGrafter"/>
</dbReference>
<gene>
    <name evidence="12" type="ORF">AYBTSS11_LOCUS6461</name>
</gene>
<feature type="compositionally biased region" description="Basic and acidic residues" evidence="10">
    <location>
        <begin position="580"/>
        <end position="589"/>
    </location>
</feature>
<dbReference type="InterPro" id="IPR033599">
    <property type="entry name" value="TAF1B/Rrn7"/>
</dbReference>
<evidence type="ECO:0000256" key="1">
    <source>
        <dbReference type="ARBA" id="ARBA00004604"/>
    </source>
</evidence>
<dbReference type="GO" id="GO:0070860">
    <property type="term" value="C:RNA polymerase I core factor complex"/>
    <property type="evidence" value="ECO:0007669"/>
    <property type="project" value="InterPro"/>
</dbReference>
<dbReference type="Gramene" id="rna-AYBTSS11_LOCUS6461">
    <property type="protein sequence ID" value="CAJ1933629.1"/>
    <property type="gene ID" value="gene-AYBTSS11_LOCUS6461"/>
</dbReference>
<evidence type="ECO:0000256" key="6">
    <source>
        <dbReference type="ARBA" id="ARBA00023015"/>
    </source>
</evidence>
<keyword evidence="6" id="KW-0805">Transcription regulation</keyword>
<keyword evidence="13" id="KW-1185">Reference proteome</keyword>
<comment type="subcellular location">
    <subcellularLocation>
        <location evidence="1">Nucleus</location>
        <location evidence="1">Nucleolus</location>
    </subcellularLocation>
</comment>
<keyword evidence="5" id="KW-0862">Zinc</keyword>
<feature type="region of interest" description="Disordered" evidence="10">
    <location>
        <begin position="551"/>
        <end position="589"/>
    </location>
</feature>
<keyword evidence="3" id="KW-0479">Metal-binding</keyword>
<evidence type="ECO:0000256" key="9">
    <source>
        <dbReference type="ARBA" id="ARBA00023242"/>
    </source>
</evidence>
<dbReference type="GO" id="GO:0001164">
    <property type="term" value="F:RNA polymerase I core promoter sequence-specific DNA binding"/>
    <property type="evidence" value="ECO:0007669"/>
    <property type="project" value="InterPro"/>
</dbReference>
<keyword evidence="7" id="KW-0238">DNA-binding</keyword>
<comment type="similarity">
    <text evidence="2">Belongs to the RRN7/TAF1B family.</text>
</comment>
<feature type="domain" description="Rrn7/TAF1B N-terminal cyclin" evidence="11">
    <location>
        <begin position="152"/>
        <end position="285"/>
    </location>
</feature>
<dbReference type="Pfam" id="PF20644">
    <property type="entry name" value="Rrn7_cyclin_N"/>
    <property type="match status" value="1"/>
</dbReference>
<evidence type="ECO:0000256" key="3">
    <source>
        <dbReference type="ARBA" id="ARBA00022723"/>
    </source>
</evidence>
<keyword evidence="4" id="KW-0863">Zinc-finger</keyword>
<keyword evidence="8" id="KW-0804">Transcription</keyword>
<reference evidence="12" key="1">
    <citation type="submission" date="2023-10" db="EMBL/GenBank/DDBJ databases">
        <authorList>
            <person name="Domelevo Entfellner J.-B."/>
        </authorList>
    </citation>
    <scope>NUCLEOTIDE SEQUENCE</scope>
</reference>
<evidence type="ECO:0000256" key="10">
    <source>
        <dbReference type="SAM" id="MobiDB-lite"/>
    </source>
</evidence>
<dbReference type="PANTHER" id="PTHR31576">
    <property type="entry name" value="TATA BOX-BINDING PROTEIN-ASSOCIATED FACTOR RNA POLYMERASE I SUBUNIT B"/>
    <property type="match status" value="1"/>
</dbReference>
<evidence type="ECO:0000256" key="5">
    <source>
        <dbReference type="ARBA" id="ARBA00022833"/>
    </source>
</evidence>
<dbReference type="Proteomes" id="UP001189624">
    <property type="component" value="Chromosome 2"/>
</dbReference>
<proteinExistence type="inferred from homology"/>
<dbReference type="AlphaFoldDB" id="A0AA86SAF7"/>
<evidence type="ECO:0000256" key="7">
    <source>
        <dbReference type="ARBA" id="ARBA00023125"/>
    </source>
</evidence>
<evidence type="ECO:0000256" key="4">
    <source>
        <dbReference type="ARBA" id="ARBA00022771"/>
    </source>
</evidence>
<sequence>MVDVHKLTCQTCNNVGLGDGSDGFFYCLRCGSQYEDVMDTAVDDDDLFNKGETGGGAVYLASHQRQRPAAIKAEPISQYDSFYDSQSNFIKTLGLEDETPQQNEHAQVKGEEFDADQFIDASPSVPADFGGLNVASYEDYHNEIRMRYVMGLQIMIELQCEALVQEFKVTPLICGLVGPIWLRFVSRTGVFDDDWADKVIHNSEMQKEDEPEDYKPRAEHRTEPHNIFGQRAVMIWFRSLKKRIPLSCTVAVSFLACHVAREAILPSDMMKWTREGKLPYFSAFVEIEKRIGQPSSACPISSSVMFRPQRAVPVQKLESFAASIAQFIGLELPPVNFYAIAYLYLKKLSLPIEKILPYACRIYEWSMPPELWLSLSTNYFRLPTHVCVMSILVVAIRILYNINGFGEWEKSLSRNDDDFGKESKDSAEDQVGPQRHELDSAWLLQHLQARYNEIGDIYEYSKDLPTYLKYCRDVVFAGSEPSYGNHEEENMIEYLWNFYQNEEDVKPLENVEQTNTSFTQTRLKDKECIDRTCKQEKIRKKAFNELFPDDETCLEDDLPGSVDDGNSHESLSEGEEDSDSRDHSSGKSRVKEAIRQMKLDMEENRFCYIPPSVKRKRLDYIHYVRKRDEGALTYVAHADYYILLRACARIALVDIRILHIGVLSLERRLTWLEKRTTPCFIRSYAYNLSYSQICWESIHVAGYGYMPISDTIGSHRWRYHIQFCETQHSSMNGVATVENHTFPSICG</sequence>
<dbReference type="InterPro" id="IPR048540">
    <property type="entry name" value="Rrn7_cyclin_N"/>
</dbReference>
<dbReference type="PANTHER" id="PTHR31576:SF2">
    <property type="entry name" value="TATA BOX-BINDING PROTEIN-ASSOCIATED FACTOR RNA POLYMERASE I SUBUNIT B"/>
    <property type="match status" value="1"/>
</dbReference>
<protein>
    <recommendedName>
        <fullName evidence="11">Rrn7/TAF1B N-terminal cyclin domain-containing protein</fullName>
    </recommendedName>
</protein>
<accession>A0AA86SAF7</accession>
<name>A0AA86SAF7_9FABA</name>
<dbReference type="GO" id="GO:0008270">
    <property type="term" value="F:zinc ion binding"/>
    <property type="evidence" value="ECO:0007669"/>
    <property type="project" value="UniProtKB-KW"/>
</dbReference>
<keyword evidence="9" id="KW-0539">Nucleus</keyword>
<organism evidence="12 13">
    <name type="scientific">Sphenostylis stenocarpa</name>
    <dbReference type="NCBI Taxonomy" id="92480"/>
    <lineage>
        <taxon>Eukaryota</taxon>
        <taxon>Viridiplantae</taxon>
        <taxon>Streptophyta</taxon>
        <taxon>Embryophyta</taxon>
        <taxon>Tracheophyta</taxon>
        <taxon>Spermatophyta</taxon>
        <taxon>Magnoliopsida</taxon>
        <taxon>eudicotyledons</taxon>
        <taxon>Gunneridae</taxon>
        <taxon>Pentapetalae</taxon>
        <taxon>rosids</taxon>
        <taxon>fabids</taxon>
        <taxon>Fabales</taxon>
        <taxon>Fabaceae</taxon>
        <taxon>Papilionoideae</taxon>
        <taxon>50 kb inversion clade</taxon>
        <taxon>NPAAA clade</taxon>
        <taxon>indigoferoid/millettioid clade</taxon>
        <taxon>Phaseoleae</taxon>
        <taxon>Sphenostylis</taxon>
    </lineage>
</organism>
<dbReference type="EMBL" id="OY731399">
    <property type="protein sequence ID" value="CAJ1933629.1"/>
    <property type="molecule type" value="Genomic_DNA"/>
</dbReference>